<dbReference type="InterPro" id="IPR035985">
    <property type="entry name" value="Ubiquitin-activating_enz"/>
</dbReference>
<keyword evidence="3" id="KW-1185">Reference proteome</keyword>
<gene>
    <name evidence="2" type="ORF">FOF52_10320</name>
</gene>
<dbReference type="EMBL" id="CP051627">
    <property type="protein sequence ID" value="UPT21308.1"/>
    <property type="molecule type" value="Genomic_DNA"/>
</dbReference>
<dbReference type="SUPFAM" id="SSF69572">
    <property type="entry name" value="Activating enzymes of the ubiquitin-like proteins"/>
    <property type="match status" value="1"/>
</dbReference>
<organism evidence="2 3">
    <name type="scientific">Thermobifida alba</name>
    <name type="common">Thermomonospora alba</name>
    <dbReference type="NCBI Taxonomy" id="53522"/>
    <lineage>
        <taxon>Bacteria</taxon>
        <taxon>Bacillati</taxon>
        <taxon>Actinomycetota</taxon>
        <taxon>Actinomycetes</taxon>
        <taxon>Streptosporangiales</taxon>
        <taxon>Nocardiopsidaceae</taxon>
        <taxon>Thermobifida</taxon>
    </lineage>
</organism>
<accession>A0ABY4L4B1</accession>
<sequence length="241" mass="25780">MRFVDSRYNRQELMPQIGSQGQRRLRATSVVSIGAGGVKSSLLYYLVAAGVGRIRIIDFDRVELSNLNRQILFTTEDIGRNKAECAKRRLGLLNEEVAIEALPQRVDEGNIDALLAGFDVVVEGGDSLAGRLLVNRYCVKTKVPMVHASAQYNYGYVLTVLPGRTACFECVFPDLPAGHGGSVPVVGVATGVAGVLGANEVIKLATGAGSPVTDGVLAFTGFQSDFRFVPSPRREECASCG</sequence>
<dbReference type="CDD" id="cd00757">
    <property type="entry name" value="ThiF_MoeB_HesA_family"/>
    <property type="match status" value="1"/>
</dbReference>
<name>A0ABY4L4B1_THEAE</name>
<dbReference type="InterPro" id="IPR000594">
    <property type="entry name" value="ThiF_NAD_FAD-bd"/>
</dbReference>
<dbReference type="Proteomes" id="UP000832041">
    <property type="component" value="Chromosome"/>
</dbReference>
<feature type="domain" description="THIF-type NAD/FAD binding fold" evidence="1">
    <location>
        <begin position="8"/>
        <end position="237"/>
    </location>
</feature>
<reference evidence="2 3" key="1">
    <citation type="submission" date="2020-04" db="EMBL/GenBank/DDBJ databases">
        <title>Thermobifida alba genome sequencing and assembly.</title>
        <authorList>
            <person name="Luzics S."/>
            <person name="Horvath B."/>
            <person name="Nagy I."/>
            <person name="Toth A."/>
            <person name="Nagy I."/>
            <person name="Kukolya J."/>
        </authorList>
    </citation>
    <scope>NUCLEOTIDE SEQUENCE [LARGE SCALE GENOMIC DNA]</scope>
    <source>
        <strain evidence="2 3">DSM 43795</strain>
    </source>
</reference>
<evidence type="ECO:0000313" key="2">
    <source>
        <dbReference type="EMBL" id="UPT21308.1"/>
    </source>
</evidence>
<protein>
    <submittedName>
        <fullName evidence="2">HesA/MoeB/ThiF family protein</fullName>
    </submittedName>
</protein>
<dbReference type="Gene3D" id="3.40.50.720">
    <property type="entry name" value="NAD(P)-binding Rossmann-like Domain"/>
    <property type="match status" value="1"/>
</dbReference>
<dbReference type="PANTHER" id="PTHR10953:SF102">
    <property type="entry name" value="ADENYLYLTRANSFERASE AND SULFURTRANSFERASE MOCS3"/>
    <property type="match status" value="1"/>
</dbReference>
<proteinExistence type="predicted"/>
<dbReference type="Pfam" id="PF00899">
    <property type="entry name" value="ThiF"/>
    <property type="match status" value="1"/>
</dbReference>
<evidence type="ECO:0000313" key="3">
    <source>
        <dbReference type="Proteomes" id="UP000832041"/>
    </source>
</evidence>
<dbReference type="RefSeq" id="WP_248593614.1">
    <property type="nucleotide sequence ID" value="NZ_BAABEB010000002.1"/>
</dbReference>
<dbReference type="PANTHER" id="PTHR10953">
    <property type="entry name" value="UBIQUITIN-ACTIVATING ENZYME E1"/>
    <property type="match status" value="1"/>
</dbReference>
<evidence type="ECO:0000259" key="1">
    <source>
        <dbReference type="Pfam" id="PF00899"/>
    </source>
</evidence>
<dbReference type="InterPro" id="IPR045886">
    <property type="entry name" value="ThiF/MoeB/HesA"/>
</dbReference>